<reference evidence="3" key="1">
    <citation type="journal article" date="2021" name="Int. J. Syst. Evol. Microbiol.">
        <title>Actinocatenispora comari sp. nov., an endophytic actinomycete isolated from aerial parts of Comarum salesowianum.</title>
        <authorList>
            <person name="Oyunbileg N."/>
            <person name="Iizaka Y."/>
            <person name="Hamada M."/>
            <person name="Davaapurev B.O."/>
            <person name="Fukumoto A."/>
            <person name="Tsetseg B."/>
            <person name="Kato F."/>
            <person name="Tamura T."/>
            <person name="Batkhuu J."/>
            <person name="Anzai Y."/>
        </authorList>
    </citation>
    <scope>NUCLEOTIDE SEQUENCE [LARGE SCALE GENOMIC DNA]</scope>
    <source>
        <strain evidence="3">NUM-2625</strain>
    </source>
</reference>
<dbReference type="RefSeq" id="WP_207127244.1">
    <property type="nucleotide sequence ID" value="NZ_BOPO01000096.1"/>
</dbReference>
<protein>
    <submittedName>
        <fullName evidence="2">Uncharacterized protein</fullName>
    </submittedName>
</protein>
<proteinExistence type="predicted"/>
<name>A0A8J4AH39_9ACTN</name>
<accession>A0A8J4AH39</accession>
<sequence length="253" mass="26632">MIAGSARYGTQRPDWRPAPPPDDHLTELAEVLTDLLAAVDRAVQRYGVPPEHQVVADLREFRALPGALAQSIVDTDPEPVWQRAVELARHRTTVLDASEPVLADGDDLRWAGAGQRAYQAVWAAVSTTLSDDLPAQLLATAEYGAALARWYGDLRAALVGFFLRYGNSPAAVTLRAGPVGTDPGTADVLDHAAAAAVAAADLASACFAALRPVLAAGRDLRPATTDPRPALPTARTPDHDTGTDSGAFHAGHD</sequence>
<dbReference type="Proteomes" id="UP000614996">
    <property type="component" value="Unassembled WGS sequence"/>
</dbReference>
<feature type="region of interest" description="Disordered" evidence="1">
    <location>
        <begin position="220"/>
        <end position="253"/>
    </location>
</feature>
<gene>
    <name evidence="2" type="ORF">NUM_48310</name>
</gene>
<dbReference type="EMBL" id="BOPO01000096">
    <property type="protein sequence ID" value="GIL29577.1"/>
    <property type="molecule type" value="Genomic_DNA"/>
</dbReference>
<evidence type="ECO:0000256" key="1">
    <source>
        <dbReference type="SAM" id="MobiDB-lite"/>
    </source>
</evidence>
<feature type="region of interest" description="Disordered" evidence="1">
    <location>
        <begin position="1"/>
        <end position="22"/>
    </location>
</feature>
<keyword evidence="3" id="KW-1185">Reference proteome</keyword>
<dbReference type="AlphaFoldDB" id="A0A8J4AH39"/>
<evidence type="ECO:0000313" key="3">
    <source>
        <dbReference type="Proteomes" id="UP000614996"/>
    </source>
</evidence>
<evidence type="ECO:0000313" key="2">
    <source>
        <dbReference type="EMBL" id="GIL29577.1"/>
    </source>
</evidence>
<comment type="caution">
    <text evidence="2">The sequence shown here is derived from an EMBL/GenBank/DDBJ whole genome shotgun (WGS) entry which is preliminary data.</text>
</comment>
<organism evidence="2 3">
    <name type="scientific">Actinocatenispora comari</name>
    <dbReference type="NCBI Taxonomy" id="2807577"/>
    <lineage>
        <taxon>Bacteria</taxon>
        <taxon>Bacillati</taxon>
        <taxon>Actinomycetota</taxon>
        <taxon>Actinomycetes</taxon>
        <taxon>Micromonosporales</taxon>
        <taxon>Micromonosporaceae</taxon>
        <taxon>Actinocatenispora</taxon>
    </lineage>
</organism>